<sequence>MMENFPKPVVVVSKCLGFDSCRYNGDIIDAPFVDKLRSHVTFVPVCPEVEIGLGVPRKPIRIVSDKGITTLYQPATGKDFTGTMRSFVDDFLGSLTEVDGFLLKNRSPSCGVGDVKIHAGFDEGARMFRGSGFLGGAVLERFAGLPVEDEGRIRNFTIREHFLTRLFLFARFREVKKSGSMRGLVDFHSLQKLLLMGYNQAQMRLLGKIVANHEKADWNTMITRYEEQLKRALANPPRFTAMINVLLHAFGGFSNVLAKEEKAFFLDLIEEYRDERIPLSALLQVLRGWSIRFRNDYLLGQTFLQPYPGQLSKITDSGKGREP</sequence>
<evidence type="ECO:0000313" key="2">
    <source>
        <dbReference type="EMBL" id="ABC76454.1"/>
    </source>
</evidence>
<feature type="domain" description="DUF1722" evidence="1">
    <location>
        <begin position="192"/>
        <end position="308"/>
    </location>
</feature>
<accession>Q2LQU0</accession>
<dbReference type="KEGG" id="sat:SYN_02271"/>
<dbReference type="eggNOG" id="COG3272">
    <property type="taxonomic scope" value="Bacteria"/>
</dbReference>
<dbReference type="EMBL" id="CP000252">
    <property type="protein sequence ID" value="ABC76454.1"/>
    <property type="molecule type" value="Genomic_DNA"/>
</dbReference>
<gene>
    <name evidence="2" type="ORF">SYN_02271</name>
</gene>
<dbReference type="Proteomes" id="UP000001933">
    <property type="component" value="Chromosome"/>
</dbReference>
<evidence type="ECO:0000313" key="3">
    <source>
        <dbReference type="Proteomes" id="UP000001933"/>
    </source>
</evidence>
<dbReference type="AlphaFoldDB" id="Q2LQU0"/>
<dbReference type="PANTHER" id="PTHR30087:SF0">
    <property type="entry name" value="INNER MEMBRANE PROTEIN"/>
    <property type="match status" value="1"/>
</dbReference>
<dbReference type="PANTHER" id="PTHR30087">
    <property type="entry name" value="INNER MEMBRANE PROTEIN"/>
    <property type="match status" value="1"/>
</dbReference>
<dbReference type="PIRSF" id="PIRSF037004">
    <property type="entry name" value="UCP037004"/>
    <property type="match status" value="1"/>
</dbReference>
<name>Q2LQU0_SYNAS</name>
<dbReference type="eggNOG" id="COG1683">
    <property type="taxonomic scope" value="Bacteria"/>
</dbReference>
<evidence type="ECO:0000259" key="1">
    <source>
        <dbReference type="Pfam" id="PF08349"/>
    </source>
</evidence>
<proteinExistence type="predicted"/>
<reference evidence="2 3" key="1">
    <citation type="journal article" date="2007" name="Proc. Natl. Acad. Sci. U.S.A.">
        <title>The genome of Syntrophus aciditrophicus: life at the thermodynamic limit of microbial growth.</title>
        <authorList>
            <person name="McInerney M.J."/>
            <person name="Rohlin L."/>
            <person name="Mouttaki H."/>
            <person name="Kim U."/>
            <person name="Krupp R.S."/>
            <person name="Rios-Hernandez L."/>
            <person name="Sieber J."/>
            <person name="Struchtemeyer C.G."/>
            <person name="Bhattacharyya A."/>
            <person name="Campbell J.W."/>
            <person name="Gunsalus R.P."/>
        </authorList>
    </citation>
    <scope>NUCLEOTIDE SEQUENCE [LARGE SCALE GENOMIC DNA]</scope>
    <source>
        <strain evidence="2 3">SB</strain>
    </source>
</reference>
<dbReference type="InterPro" id="IPR017087">
    <property type="entry name" value="UCP037004"/>
</dbReference>
<dbReference type="DNASU" id="3885138"/>
<keyword evidence="3" id="KW-1185">Reference proteome</keyword>
<organism evidence="2 3">
    <name type="scientific">Syntrophus aciditrophicus (strain SB)</name>
    <dbReference type="NCBI Taxonomy" id="56780"/>
    <lineage>
        <taxon>Bacteria</taxon>
        <taxon>Pseudomonadati</taxon>
        <taxon>Thermodesulfobacteriota</taxon>
        <taxon>Syntrophia</taxon>
        <taxon>Syntrophales</taxon>
        <taxon>Syntrophaceae</taxon>
        <taxon>Syntrophus</taxon>
    </lineage>
</organism>
<dbReference type="STRING" id="56780.SYN_02271"/>
<dbReference type="Pfam" id="PF04463">
    <property type="entry name" value="2-thiour_desulf"/>
    <property type="match status" value="1"/>
</dbReference>
<dbReference type="InParanoid" id="Q2LQU0"/>
<dbReference type="Pfam" id="PF08349">
    <property type="entry name" value="DUF1722"/>
    <property type="match status" value="1"/>
</dbReference>
<dbReference type="HOGENOM" id="CLU_076318_0_1_7"/>
<dbReference type="InterPro" id="IPR007553">
    <property type="entry name" value="2-thiour_desulf"/>
</dbReference>
<protein>
    <submittedName>
        <fullName evidence="2">Hypothetical cytosolic protein</fullName>
    </submittedName>
</protein>
<dbReference type="InterPro" id="IPR013560">
    <property type="entry name" value="DUF1722"/>
</dbReference>